<reference evidence="7 8" key="1">
    <citation type="submission" date="2018-11" db="EMBL/GenBank/DDBJ databases">
        <authorList>
            <consortium name="Pathogen Informatics"/>
        </authorList>
    </citation>
    <scope>NUCLEOTIDE SEQUENCE [LARGE SCALE GENOMIC DNA]</scope>
</reference>
<feature type="domain" description="Large ribosomal subunit protein uL11 C-terminal" evidence="6">
    <location>
        <begin position="15"/>
        <end position="57"/>
    </location>
</feature>
<sequence>MSKLVLNNVVSVKHNGDLTVEQVINIARQMRPRSMAKKLEGTVKEILGTAQSVGCTVNGQHPHDIVDAIRSGDIVIPED</sequence>
<name>A0A3P7G6F1_WUCBA</name>
<dbReference type="OrthoDB" id="1478556at2759"/>
<evidence type="ECO:0000256" key="5">
    <source>
        <dbReference type="ARBA" id="ARBA00035320"/>
    </source>
</evidence>
<comment type="similarity">
    <text evidence="1">Belongs to the universal ribosomal protein uL11 family.</text>
</comment>
<dbReference type="EMBL" id="UYWW01011051">
    <property type="protein sequence ID" value="VDM18348.1"/>
    <property type="molecule type" value="Genomic_DNA"/>
</dbReference>
<evidence type="ECO:0000259" key="6">
    <source>
        <dbReference type="Pfam" id="PF00298"/>
    </source>
</evidence>
<dbReference type="GO" id="GO:0003735">
    <property type="term" value="F:structural constituent of ribosome"/>
    <property type="evidence" value="ECO:0007669"/>
    <property type="project" value="InterPro"/>
</dbReference>
<dbReference type="GO" id="GO:0022625">
    <property type="term" value="C:cytosolic large ribosomal subunit"/>
    <property type="evidence" value="ECO:0007669"/>
    <property type="project" value="TreeGrafter"/>
</dbReference>
<dbReference type="InterPro" id="IPR020783">
    <property type="entry name" value="Ribosomal_uL11_C"/>
</dbReference>
<dbReference type="Proteomes" id="UP000270924">
    <property type="component" value="Unassembled WGS sequence"/>
</dbReference>
<dbReference type="InterPro" id="IPR000911">
    <property type="entry name" value="Ribosomal_uL11"/>
</dbReference>
<organism evidence="7 8">
    <name type="scientific">Wuchereria bancrofti</name>
    <dbReference type="NCBI Taxonomy" id="6293"/>
    <lineage>
        <taxon>Eukaryota</taxon>
        <taxon>Metazoa</taxon>
        <taxon>Ecdysozoa</taxon>
        <taxon>Nematoda</taxon>
        <taxon>Chromadorea</taxon>
        <taxon>Rhabditida</taxon>
        <taxon>Spirurina</taxon>
        <taxon>Spiruromorpha</taxon>
        <taxon>Filarioidea</taxon>
        <taxon>Onchocercidae</taxon>
        <taxon>Wuchereria</taxon>
    </lineage>
</organism>
<keyword evidence="3" id="KW-0687">Ribonucleoprotein</keyword>
<dbReference type="PANTHER" id="PTHR11661:SF2">
    <property type="entry name" value="LARGE RIBOSOMAL SUBUNIT PROTEIN UL11"/>
    <property type="match status" value="1"/>
</dbReference>
<dbReference type="InterPro" id="IPR020785">
    <property type="entry name" value="Ribosomal_uL11_CS"/>
</dbReference>
<dbReference type="GO" id="GO:0006412">
    <property type="term" value="P:translation"/>
    <property type="evidence" value="ECO:0007669"/>
    <property type="project" value="InterPro"/>
</dbReference>
<dbReference type="PROSITE" id="PS00359">
    <property type="entry name" value="RIBOSOMAL_L11"/>
    <property type="match status" value="1"/>
</dbReference>
<dbReference type="Gene3D" id="1.10.10.250">
    <property type="entry name" value="Ribosomal protein L11, C-terminal domain"/>
    <property type="match status" value="1"/>
</dbReference>
<dbReference type="AlphaFoldDB" id="A0A3P7G6F1"/>
<dbReference type="PANTHER" id="PTHR11661">
    <property type="entry name" value="60S RIBOSOMAL PROTEIN L12"/>
    <property type="match status" value="1"/>
</dbReference>
<dbReference type="InterPro" id="IPR036769">
    <property type="entry name" value="Ribosomal_uL11_C_sf"/>
</dbReference>
<dbReference type="InParanoid" id="A0A3P7G6F1"/>
<protein>
    <recommendedName>
        <fullName evidence="4">Large ribosomal subunit protein uL11</fullName>
    </recommendedName>
    <alternativeName>
        <fullName evidence="5">60S ribosomal protein L12</fullName>
    </alternativeName>
</protein>
<evidence type="ECO:0000256" key="1">
    <source>
        <dbReference type="ARBA" id="ARBA00010537"/>
    </source>
</evidence>
<evidence type="ECO:0000256" key="2">
    <source>
        <dbReference type="ARBA" id="ARBA00022980"/>
    </source>
</evidence>
<accession>A0A3P7G6F1</accession>
<dbReference type="GO" id="GO:0070180">
    <property type="term" value="F:large ribosomal subunit rRNA binding"/>
    <property type="evidence" value="ECO:0007669"/>
    <property type="project" value="TreeGrafter"/>
</dbReference>
<evidence type="ECO:0000313" key="7">
    <source>
        <dbReference type="EMBL" id="VDM18348.1"/>
    </source>
</evidence>
<gene>
    <name evidence="7" type="ORF">WBA_LOCUS10080</name>
</gene>
<dbReference type="SUPFAM" id="SSF46906">
    <property type="entry name" value="Ribosomal protein L11, C-terminal domain"/>
    <property type="match status" value="1"/>
</dbReference>
<keyword evidence="2" id="KW-0689">Ribosomal protein</keyword>
<dbReference type="Pfam" id="PF00298">
    <property type="entry name" value="Ribosomal_L11"/>
    <property type="match status" value="1"/>
</dbReference>
<keyword evidence="8" id="KW-1185">Reference proteome</keyword>
<evidence type="ECO:0000256" key="3">
    <source>
        <dbReference type="ARBA" id="ARBA00023274"/>
    </source>
</evidence>
<evidence type="ECO:0000313" key="8">
    <source>
        <dbReference type="Proteomes" id="UP000270924"/>
    </source>
</evidence>
<proteinExistence type="inferred from homology"/>
<evidence type="ECO:0000256" key="4">
    <source>
        <dbReference type="ARBA" id="ARBA00035203"/>
    </source>
</evidence>